<evidence type="ECO:0000313" key="1">
    <source>
        <dbReference type="EMBL" id="KAH8690846.1"/>
    </source>
</evidence>
<dbReference type="AlphaFoldDB" id="A0AAD4PTI8"/>
<gene>
    <name evidence="1" type="ORF">BGW36DRAFT_364399</name>
</gene>
<dbReference type="EMBL" id="JAJTJA010000013">
    <property type="protein sequence ID" value="KAH8690846.1"/>
    <property type="molecule type" value="Genomic_DNA"/>
</dbReference>
<dbReference type="RefSeq" id="XP_046067042.1">
    <property type="nucleotide sequence ID" value="XM_046214553.1"/>
</dbReference>
<keyword evidence="2" id="KW-1185">Reference proteome</keyword>
<dbReference type="Proteomes" id="UP001201262">
    <property type="component" value="Unassembled WGS sequence"/>
</dbReference>
<accession>A0AAD4PTI8</accession>
<evidence type="ECO:0000313" key="2">
    <source>
        <dbReference type="Proteomes" id="UP001201262"/>
    </source>
</evidence>
<sequence>MLNYLNHLITKQQPAPLPASVKITGIRFPADGSKPHTLSLTTTTHDVMDRGESPWGHIPDLRAFWKTEQAWQWRDFETFRLENQPLSGCNGLYVVFYSFDSESLPYHSNFPEGIFERERTFAGDTFVVKLQGNEIGDEQGEDGWAVWVDVPLNILSLPVMKI</sequence>
<comment type="caution">
    <text evidence="1">The sequence shown here is derived from an EMBL/GenBank/DDBJ whole genome shotgun (WGS) entry which is preliminary data.</text>
</comment>
<organism evidence="1 2">
    <name type="scientific">Talaromyces proteolyticus</name>
    <dbReference type="NCBI Taxonomy" id="1131652"/>
    <lineage>
        <taxon>Eukaryota</taxon>
        <taxon>Fungi</taxon>
        <taxon>Dikarya</taxon>
        <taxon>Ascomycota</taxon>
        <taxon>Pezizomycotina</taxon>
        <taxon>Eurotiomycetes</taxon>
        <taxon>Eurotiomycetidae</taxon>
        <taxon>Eurotiales</taxon>
        <taxon>Trichocomaceae</taxon>
        <taxon>Talaromyces</taxon>
        <taxon>Talaromyces sect. Bacilispori</taxon>
    </lineage>
</organism>
<proteinExistence type="predicted"/>
<reference evidence="1" key="1">
    <citation type="submission" date="2021-12" db="EMBL/GenBank/DDBJ databases">
        <title>Convergent genome expansion in fungi linked to evolution of root-endophyte symbiosis.</title>
        <authorList>
            <consortium name="DOE Joint Genome Institute"/>
            <person name="Ke Y.-H."/>
            <person name="Bonito G."/>
            <person name="Liao H.-L."/>
            <person name="Looney B."/>
            <person name="Rojas-Flechas A."/>
            <person name="Nash J."/>
            <person name="Hameed K."/>
            <person name="Schadt C."/>
            <person name="Martin F."/>
            <person name="Crous P.W."/>
            <person name="Miettinen O."/>
            <person name="Magnuson J.K."/>
            <person name="Labbe J."/>
            <person name="Jacobson D."/>
            <person name="Doktycz M.J."/>
            <person name="Veneault-Fourrey C."/>
            <person name="Kuo A."/>
            <person name="Mondo S."/>
            <person name="Calhoun S."/>
            <person name="Riley R."/>
            <person name="Ohm R."/>
            <person name="LaButti K."/>
            <person name="Andreopoulos B."/>
            <person name="Pangilinan J."/>
            <person name="Nolan M."/>
            <person name="Tritt A."/>
            <person name="Clum A."/>
            <person name="Lipzen A."/>
            <person name="Daum C."/>
            <person name="Barry K."/>
            <person name="Grigoriev I.V."/>
            <person name="Vilgalys R."/>
        </authorList>
    </citation>
    <scope>NUCLEOTIDE SEQUENCE</scope>
    <source>
        <strain evidence="1">PMI_201</strain>
    </source>
</reference>
<name>A0AAD4PTI8_9EURO</name>
<protein>
    <submittedName>
        <fullName evidence="1">Uncharacterized protein</fullName>
    </submittedName>
</protein>
<dbReference type="GeneID" id="70244840"/>